<evidence type="ECO:0000313" key="2">
    <source>
        <dbReference type="Proteomes" id="UP000886501"/>
    </source>
</evidence>
<protein>
    <submittedName>
        <fullName evidence="1">Uncharacterized protein</fullName>
    </submittedName>
</protein>
<reference evidence="1" key="1">
    <citation type="submission" date="2019-10" db="EMBL/GenBank/DDBJ databases">
        <authorList>
            <consortium name="DOE Joint Genome Institute"/>
            <person name="Kuo A."/>
            <person name="Miyauchi S."/>
            <person name="Kiss E."/>
            <person name="Drula E."/>
            <person name="Kohler A."/>
            <person name="Sanchez-Garcia M."/>
            <person name="Andreopoulos B."/>
            <person name="Barry K.W."/>
            <person name="Bonito G."/>
            <person name="Buee M."/>
            <person name="Carver A."/>
            <person name="Chen C."/>
            <person name="Cichocki N."/>
            <person name="Clum A."/>
            <person name="Culley D."/>
            <person name="Crous P.W."/>
            <person name="Fauchery L."/>
            <person name="Girlanda M."/>
            <person name="Hayes R."/>
            <person name="Keri Z."/>
            <person name="Labutti K."/>
            <person name="Lipzen A."/>
            <person name="Lombard V."/>
            <person name="Magnuson J."/>
            <person name="Maillard F."/>
            <person name="Morin E."/>
            <person name="Murat C."/>
            <person name="Nolan M."/>
            <person name="Ohm R."/>
            <person name="Pangilinan J."/>
            <person name="Pereira M."/>
            <person name="Perotto S."/>
            <person name="Peter M."/>
            <person name="Riley R."/>
            <person name="Sitrit Y."/>
            <person name="Stielow B."/>
            <person name="Szollosi G."/>
            <person name="Zifcakova L."/>
            <person name="Stursova M."/>
            <person name="Spatafora J.W."/>
            <person name="Tedersoo L."/>
            <person name="Vaario L.-M."/>
            <person name="Yamada A."/>
            <person name="Yan M."/>
            <person name="Wang P."/>
            <person name="Xu J."/>
            <person name="Bruns T."/>
            <person name="Baldrian P."/>
            <person name="Vilgalys R."/>
            <person name="Henrissat B."/>
            <person name="Grigoriev I.V."/>
            <person name="Hibbett D."/>
            <person name="Nagy L.G."/>
            <person name="Martin F.M."/>
        </authorList>
    </citation>
    <scope>NUCLEOTIDE SEQUENCE</scope>
    <source>
        <strain evidence="1">P2</strain>
    </source>
</reference>
<accession>A0ACB6ZM16</accession>
<gene>
    <name evidence="1" type="ORF">BDM02DRAFT_3164771</name>
</gene>
<evidence type="ECO:0000313" key="1">
    <source>
        <dbReference type="EMBL" id="KAF9650574.1"/>
    </source>
</evidence>
<dbReference type="Proteomes" id="UP000886501">
    <property type="component" value="Unassembled WGS sequence"/>
</dbReference>
<reference evidence="1" key="2">
    <citation type="journal article" date="2020" name="Nat. Commun.">
        <title>Large-scale genome sequencing of mycorrhizal fungi provides insights into the early evolution of symbiotic traits.</title>
        <authorList>
            <person name="Miyauchi S."/>
            <person name="Kiss E."/>
            <person name="Kuo A."/>
            <person name="Drula E."/>
            <person name="Kohler A."/>
            <person name="Sanchez-Garcia M."/>
            <person name="Morin E."/>
            <person name="Andreopoulos B."/>
            <person name="Barry K.W."/>
            <person name="Bonito G."/>
            <person name="Buee M."/>
            <person name="Carver A."/>
            <person name="Chen C."/>
            <person name="Cichocki N."/>
            <person name="Clum A."/>
            <person name="Culley D."/>
            <person name="Crous P.W."/>
            <person name="Fauchery L."/>
            <person name="Girlanda M."/>
            <person name="Hayes R.D."/>
            <person name="Keri Z."/>
            <person name="LaButti K."/>
            <person name="Lipzen A."/>
            <person name="Lombard V."/>
            <person name="Magnuson J."/>
            <person name="Maillard F."/>
            <person name="Murat C."/>
            <person name="Nolan M."/>
            <person name="Ohm R.A."/>
            <person name="Pangilinan J."/>
            <person name="Pereira M.F."/>
            <person name="Perotto S."/>
            <person name="Peter M."/>
            <person name="Pfister S."/>
            <person name="Riley R."/>
            <person name="Sitrit Y."/>
            <person name="Stielow J.B."/>
            <person name="Szollosi G."/>
            <person name="Zifcakova L."/>
            <person name="Stursova M."/>
            <person name="Spatafora J.W."/>
            <person name="Tedersoo L."/>
            <person name="Vaario L.M."/>
            <person name="Yamada A."/>
            <person name="Yan M."/>
            <person name="Wang P."/>
            <person name="Xu J."/>
            <person name="Bruns T."/>
            <person name="Baldrian P."/>
            <person name="Vilgalys R."/>
            <person name="Dunand C."/>
            <person name="Henrissat B."/>
            <person name="Grigoriev I.V."/>
            <person name="Hibbett D."/>
            <person name="Nagy L.G."/>
            <person name="Martin F.M."/>
        </authorList>
    </citation>
    <scope>NUCLEOTIDE SEQUENCE</scope>
    <source>
        <strain evidence="1">P2</strain>
    </source>
</reference>
<name>A0ACB6ZM16_THEGA</name>
<proteinExistence type="predicted"/>
<comment type="caution">
    <text evidence="1">The sequence shown here is derived from an EMBL/GenBank/DDBJ whole genome shotgun (WGS) entry which is preliminary data.</text>
</comment>
<organism evidence="1 2">
    <name type="scientific">Thelephora ganbajun</name>
    <name type="common">Ganba fungus</name>
    <dbReference type="NCBI Taxonomy" id="370292"/>
    <lineage>
        <taxon>Eukaryota</taxon>
        <taxon>Fungi</taxon>
        <taxon>Dikarya</taxon>
        <taxon>Basidiomycota</taxon>
        <taxon>Agaricomycotina</taxon>
        <taxon>Agaricomycetes</taxon>
        <taxon>Thelephorales</taxon>
        <taxon>Thelephoraceae</taxon>
        <taxon>Thelephora</taxon>
    </lineage>
</organism>
<keyword evidence="2" id="KW-1185">Reference proteome</keyword>
<dbReference type="EMBL" id="MU117983">
    <property type="protein sequence ID" value="KAF9650574.1"/>
    <property type="molecule type" value="Genomic_DNA"/>
</dbReference>
<sequence>MVIHYLEYSPSSRAGCQGDYPCKGSPIPKGVLRYGGQFERGRREFVKWRHWECVTPQILRAIGKVRPESTVGWYTLRAEDQERIRQAIKDKTVHAAVARSTAPTSSSSQATEKKKKRKASFVEPSFTSTSATSRAVVDAPASRVPNAIYPPTASQMFEVAEEADVDVQEEEEPPEELYTTLNTNIVGVQYYKGLVGYGEHVKLEREPNNQYDRNAIKVLNINNTQVGHVPRNVAAKLAPLLDQGKVTVEGTMLEGNMSGFKYSLSMSVKIYGRADQRQTLEPLLIWATPGQRGFGPSSSQRSKVPATQMHPTPAYTSYHDPYSTPYNSVPHKPYAPALTPAQEAAQKKLVEDMKKAAELREVLDNLQKIDDEGRRASLLDQLLSTGDVLTLPEYPNPPGIDAGNLTVNLLKHQKQALLWCIDRENPVLPKSETDHPVQFWQLKKTEGKTFYFNLATKTPQETLPKLGRGALCADSMGLGKTLTMISLILATKSDSSPGFSEITLIGKLTLVPLSVLSNWQTQIDEHCVPGALTYITYYGTNRNLSTEELAKYDVVLTTYQTVVNDHSGVSKIVVEGSSKRKKTESTLSSIPWKRIIIDEGHQIRNPSTKAAVAVSALTAERRWVLTGTPILNSPKDLGSLLTFLKTCRPLDRPEFFNQLILRPLKYGEPTGAELLRGIMTQICIRRTKEMQDSVGNSLVPLPPVDMIVVPVALDPKARELYDAVEEASRGKVEGLLRTGGLNFSTGALSMLTRLRQLALHPGLVPANYLEQLKISEDNDQVHGVIQVTPAERIRLQGLLFQAMEDNEECPICYGALTDPRITPCTHTYCFPCITEAIARDPRCPMDRRNIGLRDLIEPPPVTDLTQAPVRSDDDETDDYLRTGSSAKIDQLIHLLRLTPSTEKSLVFSQFTSFLDKIGDALDDRGIEYCRFDGKMSAKRRAETIAKFCVPVKDTPLMADEEAVGMSSRLRHTTQFQSQQMEIDDDGDNASDFVPDDRSDYSDTEFDGDEKPQSKRGKGKGKGKAPAKSRILEALKELDGESNPRVMLISLKAGALGLNLTVANNVFLMDPWWQEGIESQAIDRCNRIGQTKPVHVYQLIAENTVESKVLEIQGKKKNLVREAFSGMKNKETPLQRREARLQDIIALFGIQAGQPSAAAG</sequence>